<proteinExistence type="predicted"/>
<sequence>MNLSSLGLKYKSVIFMLTPSCSQDSSVHHFASWLVAPHSLQLSDLKLHIYHEGEYSNLLHLVSTPTAFSRPFPPHLHHHIFCRQQVKIPKRRH</sequence>
<name>A0A2P2NS64_RHIMU</name>
<reference evidence="1" key="1">
    <citation type="submission" date="2018-02" db="EMBL/GenBank/DDBJ databases">
        <title>Rhizophora mucronata_Transcriptome.</title>
        <authorList>
            <person name="Meera S.P."/>
            <person name="Sreeshan A."/>
            <person name="Augustine A."/>
        </authorList>
    </citation>
    <scope>NUCLEOTIDE SEQUENCE</scope>
    <source>
        <tissue evidence="1">Leaf</tissue>
    </source>
</reference>
<organism evidence="1">
    <name type="scientific">Rhizophora mucronata</name>
    <name type="common">Asiatic mangrove</name>
    <dbReference type="NCBI Taxonomy" id="61149"/>
    <lineage>
        <taxon>Eukaryota</taxon>
        <taxon>Viridiplantae</taxon>
        <taxon>Streptophyta</taxon>
        <taxon>Embryophyta</taxon>
        <taxon>Tracheophyta</taxon>
        <taxon>Spermatophyta</taxon>
        <taxon>Magnoliopsida</taxon>
        <taxon>eudicotyledons</taxon>
        <taxon>Gunneridae</taxon>
        <taxon>Pentapetalae</taxon>
        <taxon>rosids</taxon>
        <taxon>fabids</taxon>
        <taxon>Malpighiales</taxon>
        <taxon>Rhizophoraceae</taxon>
        <taxon>Rhizophora</taxon>
    </lineage>
</organism>
<dbReference type="EMBL" id="GGEC01064842">
    <property type="protein sequence ID" value="MBX45326.1"/>
    <property type="molecule type" value="Transcribed_RNA"/>
</dbReference>
<accession>A0A2P2NS64</accession>
<evidence type="ECO:0000313" key="1">
    <source>
        <dbReference type="EMBL" id="MBX45326.1"/>
    </source>
</evidence>
<protein>
    <submittedName>
        <fullName evidence="1">Uncharacterized protein</fullName>
    </submittedName>
</protein>
<dbReference type="AlphaFoldDB" id="A0A2P2NS64"/>